<dbReference type="KEGG" id="mros:EHO51_19335"/>
<dbReference type="RefSeq" id="WP_124740460.1">
    <property type="nucleotide sequence ID" value="NZ_CP034087.1"/>
</dbReference>
<gene>
    <name evidence="1" type="ORF">EHO51_19335</name>
</gene>
<accession>A0A3G8MCV5</accession>
<proteinExistence type="predicted"/>
<protein>
    <submittedName>
        <fullName evidence="1">Uncharacterized protein</fullName>
    </submittedName>
</protein>
<keyword evidence="1" id="KW-0614">Plasmid</keyword>
<evidence type="ECO:0000313" key="1">
    <source>
        <dbReference type="EMBL" id="AZG78952.1"/>
    </source>
</evidence>
<name>A0A3G8MCV5_9HYPH</name>
<geneLocation type="plasmid" evidence="2">
    <name>pgw6_1</name>
</geneLocation>
<evidence type="ECO:0000313" key="2">
    <source>
        <dbReference type="Proteomes" id="UP000273982"/>
    </source>
</evidence>
<reference evidence="1 2" key="1">
    <citation type="submission" date="2018-11" db="EMBL/GenBank/DDBJ databases">
        <title>Genome squencing of methanotrophic bacteria isolated from alkaline groundwater in Korea.</title>
        <authorList>
            <person name="Nguyen L.N."/>
        </authorList>
    </citation>
    <scope>NUCLEOTIDE SEQUENCE [LARGE SCALE GENOMIC DNA]</scope>
    <source>
        <strain evidence="1 2">GW6</strain>
        <plasmid evidence="2">pgw6_1</plasmid>
    </source>
</reference>
<organism evidence="1 2">
    <name type="scientific">Methylocystis rosea</name>
    <dbReference type="NCBI Taxonomy" id="173366"/>
    <lineage>
        <taxon>Bacteria</taxon>
        <taxon>Pseudomonadati</taxon>
        <taxon>Pseudomonadota</taxon>
        <taxon>Alphaproteobacteria</taxon>
        <taxon>Hyphomicrobiales</taxon>
        <taxon>Methylocystaceae</taxon>
        <taxon>Methylocystis</taxon>
    </lineage>
</organism>
<dbReference type="Proteomes" id="UP000273982">
    <property type="component" value="Plasmid pGW6_1"/>
</dbReference>
<dbReference type="EMBL" id="CP034087">
    <property type="protein sequence ID" value="AZG78952.1"/>
    <property type="molecule type" value="Genomic_DNA"/>
</dbReference>
<sequence length="74" mass="8358">MIVILEFFRQAPRDENRVIVATEERTFETIQVAVSYALGSINNVIFNGKRADGCLIKSRQGAPIFEVRRDGDQS</sequence>
<dbReference type="AlphaFoldDB" id="A0A3G8MCV5"/>